<dbReference type="EMBL" id="JAFCIX010000575">
    <property type="protein sequence ID" value="KAH6586300.1"/>
    <property type="molecule type" value="Genomic_DNA"/>
</dbReference>
<name>A0ABQ8EU22_9FUNG</name>
<feature type="compositionally biased region" description="Basic and acidic residues" evidence="1">
    <location>
        <begin position="781"/>
        <end position="805"/>
    </location>
</feature>
<dbReference type="PANTHER" id="PTHR14919">
    <property type="entry name" value="KPL2-RELATED"/>
    <property type="match status" value="1"/>
</dbReference>
<dbReference type="InterPro" id="IPR027417">
    <property type="entry name" value="P-loop_NTPase"/>
</dbReference>
<evidence type="ECO:0000313" key="3">
    <source>
        <dbReference type="EMBL" id="KAH6586300.1"/>
    </source>
</evidence>
<gene>
    <name evidence="3" type="ORF">BASA50_000764</name>
</gene>
<dbReference type="Pfam" id="PF22946">
    <property type="entry name" value="SPEF2_D5"/>
    <property type="match status" value="1"/>
</dbReference>
<feature type="domain" description="Calponin-homology (CH)" evidence="2">
    <location>
        <begin position="1"/>
        <end position="107"/>
    </location>
</feature>
<dbReference type="Gene3D" id="1.10.418.10">
    <property type="entry name" value="Calponin-like domain"/>
    <property type="match status" value="1"/>
</dbReference>
<reference evidence="3 4" key="1">
    <citation type="submission" date="2021-02" db="EMBL/GenBank/DDBJ databases">
        <title>Variation within the Batrachochytrium salamandrivorans European outbreak.</title>
        <authorList>
            <person name="Kelly M."/>
            <person name="Pasmans F."/>
            <person name="Shea T.P."/>
            <person name="Munoz J.F."/>
            <person name="Carranza S."/>
            <person name="Cuomo C.A."/>
            <person name="Martel A."/>
        </authorList>
    </citation>
    <scope>NUCLEOTIDE SEQUENCE [LARGE SCALE GENOMIC DNA]</scope>
    <source>
        <strain evidence="3 4">AMFP18/2</strain>
    </source>
</reference>
<dbReference type="InterPro" id="IPR001715">
    <property type="entry name" value="CH_dom"/>
</dbReference>
<feature type="region of interest" description="Disordered" evidence="1">
    <location>
        <begin position="310"/>
        <end position="333"/>
    </location>
</feature>
<dbReference type="Proteomes" id="UP001648503">
    <property type="component" value="Unassembled WGS sequence"/>
</dbReference>
<feature type="region of interest" description="Disordered" evidence="1">
    <location>
        <begin position="125"/>
        <end position="145"/>
    </location>
</feature>
<comment type="caution">
    <text evidence="3">The sequence shown here is derived from an EMBL/GenBank/DDBJ whole genome shotgun (WGS) entry which is preliminary data.</text>
</comment>
<dbReference type="InterPro" id="IPR036872">
    <property type="entry name" value="CH_dom_sf"/>
</dbReference>
<organism evidence="3 4">
    <name type="scientific">Batrachochytrium salamandrivorans</name>
    <dbReference type="NCBI Taxonomy" id="1357716"/>
    <lineage>
        <taxon>Eukaryota</taxon>
        <taxon>Fungi</taxon>
        <taxon>Fungi incertae sedis</taxon>
        <taxon>Chytridiomycota</taxon>
        <taxon>Chytridiomycota incertae sedis</taxon>
        <taxon>Chytridiomycetes</taxon>
        <taxon>Rhizophydiales</taxon>
        <taxon>Rhizophydiales incertae sedis</taxon>
        <taxon>Batrachochytrium</taxon>
    </lineage>
</organism>
<feature type="region of interest" description="Disordered" evidence="1">
    <location>
        <begin position="706"/>
        <end position="728"/>
    </location>
</feature>
<dbReference type="InterPro" id="IPR054517">
    <property type="entry name" value="SPEF2_D5"/>
</dbReference>
<feature type="region of interest" description="Disordered" evidence="1">
    <location>
        <begin position="781"/>
        <end position="825"/>
    </location>
</feature>
<dbReference type="Pfam" id="PF24082">
    <property type="entry name" value="SPEF2_C"/>
    <property type="match status" value="1"/>
</dbReference>
<feature type="region of interest" description="Disordered" evidence="1">
    <location>
        <begin position="220"/>
        <end position="252"/>
    </location>
</feature>
<feature type="compositionally biased region" description="Basic and acidic residues" evidence="1">
    <location>
        <begin position="709"/>
        <end position="718"/>
    </location>
</feature>
<dbReference type="Pfam" id="PF06294">
    <property type="entry name" value="CH_2"/>
    <property type="match status" value="1"/>
</dbReference>
<proteinExistence type="predicted"/>
<sequence>MSHILAEWVNREVGLSKSIDANELHSNFRSGYLFGELLGKLKISLSDRDEFVDSNTIDALIKNYSALEKILRDRLDIKLSSNCALEIINGKQGAATRLLYQIKSSINEIQNSSIKVNANGHHLLSNGGNSIRTKAKKKTGTRSHQELLDDDLTSCPTIPLGDVAILIHNNHEGKRIYHSKEAEFFTDMLKSKLKRNQPIPTNVPPLPRTLIKVEVNRKINHGEKHKASSNKCGTNTQDLKSSNRGNSPSHLCHQNVRFSNRLENSPEIKQSRKGVGANPIYLDKSLTQKSPRVASTFYNDISKFESKLDIGRSPYNVPDEQNSLSGDNNEYPSKEPLKQEFVEFIRNKASMSPSDHLDHLSRLVPLTDSKEVESLKYLEKIRNQRIEEECSRKDRDHRRRKIILHQQQMEQEMESLNMEDFFLSKLMRQSKQERRIAEQLMQTRHEKEVIHENRVFRERQYVERRKIDYEEALVREFELAERSRVEYKKQMEQQLSQHQEILCAKKSKKHEKNIMYCTGILNELIDLTFKISEYRVLNNYGKVPLSQMRQWKTLFISGESAAKCATVDIECEAKSAVGLEELDPILKADTHVESGCINQLKEHILDDAELNDYLDSTGIWCTPLQIPITNPLLGRLLEDIMELTTMPDVLHEIIPIPSAPLRIAILGKPFSGKLTLAKNLAQIYNMTLICMDDLIKEAISAENTSIKKSAQDPKDKSSKKPISKQQIGAKIQMDMVGGHGPDDNLLVLLIIDALRQHPEKSGGWILVGFPQTRAQAQLLERELSGYEDPKPIKKGDLKRTKDKGRSAPKSRSLIAPSEPQGDSPPVIPISGLNCVLLLDVDNETVIGRSVGQRVDTITGDNFHIDLNPPPKILPGTIDRLALLEDESKTNAQLQYQLAAFEEEEQQLKDWLCRFRSLKVVDASCSSDNTLKLALAIVNDVIGAMGETSIETDICITEDNGCVANASHEKRKVSIPAHSNDIKSTDHQYTPQGNADLHTINGPAALSLMDRLPPVRSQSRGSFMQNQGASLGDSEEKLKNGGSFLQPNQPKEKDIRNDTGSSSSAFNLDTAVLEPITLPTANIQNEFLPHHISRTNTPSGRKLPSRELTEIMMDQWATLESTYTYTLKFAFRSLRQEHDSILRYFFDIRTLFKKFLERPDLKQDLLDTSQVEYNSIEDDLRSDPETKAELHQRVEDLRDRLWDISDKRREEADSERLALLEDKWVEDHSTMLANIYISTMQAELDRYLGSRQLIMDYYRDASASLLTDLNRSQIRIQPNLSTSQPPVEIASVLISAFESHAAHRKEGTHGTGIGGPVVPTTVKPIKANTFSPVVQGQGKEKDLGRKGVAAIVKGGNAIPNVIPAPIVVPDQSVRHSVLTQFVLPEKEQIVIDYEDVNFPDIQDAYDMCISAIQQPDYNNSDTSMSGMLLSGDDTDTTILPDHIRALEAEEQVLRYRLERIRRRSVDHLKELRRKGFECFILLDDWIGLRFQGEMNATKDMMNVIKEAIESEAKLPNKLSLIGEDFKVDFGQLTLEPEPEARPESPLEKTQADQFTVLQLLDLSRQLKLLAPSGRISCKSFLDYIIRTAALSSASDTLPEGYFSADQSQFTQICTLMDPFETGYINWRRFIMLHARILPIPLNLFIDMKSNLSSFTTSSKSGPSKDEFDQTTLWFEKESHIFEESQSKKFDRFSKLKDALFYLFSYSTPTKSIDANDSNVDAAQIESTIFENNDHLLLDTQEFLACCALDKTSSAGLLKAFYAFGTENGQCSVDNVYDALHHFLFLTESSHRLERGECLEDPYPMEAIHRIFDSANIPVEGKISFETFWSTCETMKLFIPWCPLYEIEDVTIYNVGSRPSSGLSPGKGVNASKTNQ</sequence>
<dbReference type="InterPro" id="IPR052634">
    <property type="entry name" value="Sperm_flagellar-bone_growth"/>
</dbReference>
<feature type="compositionally biased region" description="Polar residues" evidence="1">
    <location>
        <begin position="229"/>
        <end position="249"/>
    </location>
</feature>
<dbReference type="InterPro" id="IPR011992">
    <property type="entry name" value="EF-hand-dom_pair"/>
</dbReference>
<dbReference type="PROSITE" id="PS50021">
    <property type="entry name" value="CH"/>
    <property type="match status" value="1"/>
</dbReference>
<dbReference type="Gene3D" id="3.40.50.300">
    <property type="entry name" value="P-loop containing nucleotide triphosphate hydrolases"/>
    <property type="match status" value="1"/>
</dbReference>
<feature type="compositionally biased region" description="Polar residues" evidence="1">
    <location>
        <begin position="319"/>
        <end position="331"/>
    </location>
</feature>
<evidence type="ECO:0000259" key="2">
    <source>
        <dbReference type="PROSITE" id="PS50021"/>
    </source>
</evidence>
<keyword evidence="4" id="KW-1185">Reference proteome</keyword>
<dbReference type="InterPro" id="IPR056199">
    <property type="entry name" value="SPEF2_C"/>
</dbReference>
<evidence type="ECO:0000313" key="4">
    <source>
        <dbReference type="Proteomes" id="UP001648503"/>
    </source>
</evidence>
<dbReference type="SUPFAM" id="SSF47473">
    <property type="entry name" value="EF-hand"/>
    <property type="match status" value="1"/>
</dbReference>
<protein>
    <recommendedName>
        <fullName evidence="2">Calponin-homology (CH) domain-containing protein</fullName>
    </recommendedName>
</protein>
<dbReference type="InterPro" id="IPR010441">
    <property type="entry name" value="CH_2"/>
</dbReference>
<dbReference type="PANTHER" id="PTHR14919:SF0">
    <property type="entry name" value="SPERM FLAGELLAR PROTEIN 2"/>
    <property type="match status" value="1"/>
</dbReference>
<feature type="region of interest" description="Disordered" evidence="1">
    <location>
        <begin position="1014"/>
        <end position="1060"/>
    </location>
</feature>
<accession>A0ABQ8EU22</accession>
<feature type="compositionally biased region" description="Polar residues" evidence="1">
    <location>
        <begin position="1015"/>
        <end position="1028"/>
    </location>
</feature>
<evidence type="ECO:0000256" key="1">
    <source>
        <dbReference type="SAM" id="MobiDB-lite"/>
    </source>
</evidence>
<feature type="region of interest" description="Disordered" evidence="1">
    <location>
        <begin position="972"/>
        <end position="991"/>
    </location>
</feature>
<dbReference type="SUPFAM" id="SSF52540">
    <property type="entry name" value="P-loop containing nucleoside triphosphate hydrolases"/>
    <property type="match status" value="1"/>
</dbReference>